<proteinExistence type="predicted"/>
<gene>
    <name evidence="2" type="ORF">OC842_006661</name>
</gene>
<accession>A0AAN6G5P9</accession>
<organism evidence="2 3">
    <name type="scientific">Tilletia horrida</name>
    <dbReference type="NCBI Taxonomy" id="155126"/>
    <lineage>
        <taxon>Eukaryota</taxon>
        <taxon>Fungi</taxon>
        <taxon>Dikarya</taxon>
        <taxon>Basidiomycota</taxon>
        <taxon>Ustilaginomycotina</taxon>
        <taxon>Exobasidiomycetes</taxon>
        <taxon>Tilletiales</taxon>
        <taxon>Tilletiaceae</taxon>
        <taxon>Tilletia</taxon>
    </lineage>
</organism>
<keyword evidence="3" id="KW-1185">Reference proteome</keyword>
<dbReference type="Proteomes" id="UP001176521">
    <property type="component" value="Unassembled WGS sequence"/>
</dbReference>
<evidence type="ECO:0000313" key="2">
    <source>
        <dbReference type="EMBL" id="KAK0521800.1"/>
    </source>
</evidence>
<sequence length="240" mass="24752">PQQQQQLGVNQPGKLAAPGSGAPAPGAGLANAASPQMGGLQQSQSQPHQPSAIGKGFPSSLGGFGQQGGPNGLLQHPSQPQQQPQQQHPGMIGHGHAHGHHAPSPSGSGVLGAKPGSGMEISSPLSIHAAANRNWPGKSGKGAPEEHRCWPEKHHPTTSGSGVAVFLGGLVAAYALRPGWRDDGHGGRDIMWAEAVDAELGVRHLVQSGVRDRRVRIHNDNTLHCGADGERLISFHLSTA</sequence>
<feature type="compositionally biased region" description="Low complexity" evidence="1">
    <location>
        <begin position="72"/>
        <end position="91"/>
    </location>
</feature>
<evidence type="ECO:0000256" key="1">
    <source>
        <dbReference type="SAM" id="MobiDB-lite"/>
    </source>
</evidence>
<feature type="compositionally biased region" description="Gly residues" evidence="1">
    <location>
        <begin position="62"/>
        <end position="71"/>
    </location>
</feature>
<dbReference type="AlphaFoldDB" id="A0AAN6G5P9"/>
<feature type="region of interest" description="Disordered" evidence="1">
    <location>
        <begin position="1"/>
        <end position="122"/>
    </location>
</feature>
<reference evidence="2" key="1">
    <citation type="journal article" date="2023" name="PhytoFront">
        <title>Draft Genome Resources of Seven Strains of Tilletia horrida, Causal Agent of Kernel Smut of Rice.</title>
        <authorList>
            <person name="Khanal S."/>
            <person name="Antony Babu S."/>
            <person name="Zhou X.G."/>
        </authorList>
    </citation>
    <scope>NUCLEOTIDE SEQUENCE</scope>
    <source>
        <strain evidence="2">TX3</strain>
    </source>
</reference>
<feature type="non-terminal residue" evidence="2">
    <location>
        <position position="1"/>
    </location>
</feature>
<evidence type="ECO:0000313" key="3">
    <source>
        <dbReference type="Proteomes" id="UP001176521"/>
    </source>
</evidence>
<name>A0AAN6G5P9_9BASI</name>
<feature type="compositionally biased region" description="Low complexity" evidence="1">
    <location>
        <begin position="1"/>
        <end position="61"/>
    </location>
</feature>
<comment type="caution">
    <text evidence="2">The sequence shown here is derived from an EMBL/GenBank/DDBJ whole genome shotgun (WGS) entry which is preliminary data.</text>
</comment>
<protein>
    <submittedName>
        <fullName evidence="2">Uncharacterized protein</fullName>
    </submittedName>
</protein>
<dbReference type="EMBL" id="JAPDMQ010000638">
    <property type="protein sequence ID" value="KAK0521800.1"/>
    <property type="molecule type" value="Genomic_DNA"/>
</dbReference>